<name>A0A0U3M949_9BURK</name>
<dbReference type="PANTHER" id="PTHR38692:SF1">
    <property type="entry name" value="PROTEIN SMG"/>
    <property type="match status" value="1"/>
</dbReference>
<gene>
    <name evidence="1" type="primary">smg</name>
    <name evidence="2" type="ORF">RD2015_603</name>
</gene>
<dbReference type="Proteomes" id="UP000060699">
    <property type="component" value="Chromosome"/>
</dbReference>
<dbReference type="EMBL" id="CP013729">
    <property type="protein sequence ID" value="ALV05101.1"/>
    <property type="molecule type" value="Genomic_DNA"/>
</dbReference>
<comment type="similarity">
    <text evidence="1">Belongs to the Smg family.</text>
</comment>
<dbReference type="InterPro" id="IPR007456">
    <property type="entry name" value="Smg"/>
</dbReference>
<dbReference type="KEGG" id="rdp:RD2015_603"/>
<accession>A0A0U3M949</accession>
<evidence type="ECO:0000313" key="3">
    <source>
        <dbReference type="Proteomes" id="UP000060699"/>
    </source>
</evidence>
<protein>
    <recommendedName>
        <fullName evidence="1">Protein Smg homolog</fullName>
    </recommendedName>
</protein>
<keyword evidence="3" id="KW-1185">Reference proteome</keyword>
<dbReference type="Pfam" id="PF04361">
    <property type="entry name" value="DUF494"/>
    <property type="match status" value="1"/>
</dbReference>
<dbReference type="AlphaFoldDB" id="A0A0U3M949"/>
<dbReference type="HAMAP" id="MF_00598">
    <property type="entry name" value="Smg"/>
    <property type="match status" value="1"/>
</dbReference>
<sequence>MRGPFHFAREGFRALGYSPLMFDVLVYLYETYWRPDACPDHAQLTRKLSAVGFEDEEIRDALSWLDGLAASAQSHHAEPGDRSLRIYSRDEQEHLGDASMGFISFLASAGVLPTAMREMVIDRAMAIPGGPLDLEDLKIIVLMVFWSLGEEPDALILDELFVAPEERLIH</sequence>
<dbReference type="STRING" id="76731.RD2015_603"/>
<dbReference type="PANTHER" id="PTHR38692">
    <property type="entry name" value="PROTEIN SMG"/>
    <property type="match status" value="1"/>
</dbReference>
<organism evidence="2 3">
    <name type="scientific">Roseateles depolymerans</name>
    <dbReference type="NCBI Taxonomy" id="76731"/>
    <lineage>
        <taxon>Bacteria</taxon>
        <taxon>Pseudomonadati</taxon>
        <taxon>Pseudomonadota</taxon>
        <taxon>Betaproteobacteria</taxon>
        <taxon>Burkholderiales</taxon>
        <taxon>Sphaerotilaceae</taxon>
        <taxon>Roseateles</taxon>
    </lineage>
</organism>
<evidence type="ECO:0000313" key="2">
    <source>
        <dbReference type="EMBL" id="ALV05101.1"/>
    </source>
</evidence>
<dbReference type="PATRIC" id="fig|76731.3.peg.613"/>
<reference evidence="2 3" key="1">
    <citation type="submission" date="2015-12" db="EMBL/GenBank/DDBJ databases">
        <title>Complete genome of Roseateles depolymerans KCTC 42856.</title>
        <authorList>
            <person name="Kim K.M."/>
        </authorList>
    </citation>
    <scope>NUCLEOTIDE SEQUENCE [LARGE SCALE GENOMIC DNA]</scope>
    <source>
        <strain evidence="2 3">KCTC 42856</strain>
    </source>
</reference>
<evidence type="ECO:0000256" key="1">
    <source>
        <dbReference type="HAMAP-Rule" id="MF_00598"/>
    </source>
</evidence>
<proteinExistence type="inferred from homology"/>